<proteinExistence type="predicted"/>
<dbReference type="OrthoDB" id="8909509at2"/>
<evidence type="ECO:0000313" key="1">
    <source>
        <dbReference type="EMBL" id="TWO69149.1"/>
    </source>
</evidence>
<organism evidence="1 2">
    <name type="scientific">Caenimonas sedimenti</name>
    <dbReference type="NCBI Taxonomy" id="2596921"/>
    <lineage>
        <taxon>Bacteria</taxon>
        <taxon>Pseudomonadati</taxon>
        <taxon>Pseudomonadota</taxon>
        <taxon>Betaproteobacteria</taxon>
        <taxon>Burkholderiales</taxon>
        <taxon>Comamonadaceae</taxon>
        <taxon>Caenimonas</taxon>
    </lineage>
</organism>
<evidence type="ECO:0008006" key="3">
    <source>
        <dbReference type="Google" id="ProtNLM"/>
    </source>
</evidence>
<reference evidence="1 2" key="1">
    <citation type="submission" date="2019-07" db="EMBL/GenBank/DDBJ databases">
        <title>Caenimonas sedimenti sp. nov., isolated from activated sludge.</title>
        <authorList>
            <person name="Xu J."/>
        </authorList>
    </citation>
    <scope>NUCLEOTIDE SEQUENCE [LARGE SCALE GENOMIC DNA]</scope>
    <source>
        <strain evidence="1 2">HX-9-20</strain>
    </source>
</reference>
<sequence>MADEADLAFDSEQRHLTLALAAQRSRAHVLRPIGECHHCGANEGLGDRLFCDADCATDWEYEATLRRRLGLPAGPPLH</sequence>
<protein>
    <recommendedName>
        <fullName evidence="3">DUF2116 family Zn-ribbon domain-containing protein</fullName>
    </recommendedName>
</protein>
<evidence type="ECO:0000313" key="2">
    <source>
        <dbReference type="Proteomes" id="UP000318199"/>
    </source>
</evidence>
<dbReference type="Proteomes" id="UP000318199">
    <property type="component" value="Unassembled WGS sequence"/>
</dbReference>
<dbReference type="EMBL" id="VOBQ01000016">
    <property type="protein sequence ID" value="TWO69149.1"/>
    <property type="molecule type" value="Genomic_DNA"/>
</dbReference>
<accession>A0A562ZKN7</accession>
<dbReference type="AlphaFoldDB" id="A0A562ZKN7"/>
<gene>
    <name evidence="1" type="ORF">FN976_20670</name>
</gene>
<dbReference type="RefSeq" id="WP_145894960.1">
    <property type="nucleotide sequence ID" value="NZ_VOBQ01000016.1"/>
</dbReference>
<comment type="caution">
    <text evidence="1">The sequence shown here is derived from an EMBL/GenBank/DDBJ whole genome shotgun (WGS) entry which is preliminary data.</text>
</comment>
<name>A0A562ZKN7_9BURK</name>
<keyword evidence="2" id="KW-1185">Reference proteome</keyword>